<keyword evidence="4" id="KW-1185">Reference proteome</keyword>
<feature type="transmembrane region" description="Helical" evidence="1">
    <location>
        <begin position="6"/>
        <end position="24"/>
    </location>
</feature>
<feature type="transmembrane region" description="Helical" evidence="1">
    <location>
        <begin position="109"/>
        <end position="127"/>
    </location>
</feature>
<comment type="caution">
    <text evidence="3">The sequence shown here is derived from an EMBL/GenBank/DDBJ whole genome shotgun (WGS) entry which is preliminary data.</text>
</comment>
<evidence type="ECO:0000313" key="3">
    <source>
        <dbReference type="EMBL" id="MBC5629623.1"/>
    </source>
</evidence>
<keyword evidence="1" id="KW-0472">Membrane</keyword>
<name>A0ABR7DE28_9CLOT</name>
<evidence type="ECO:0000259" key="2">
    <source>
        <dbReference type="Pfam" id="PF02517"/>
    </source>
</evidence>
<dbReference type="Pfam" id="PF02517">
    <property type="entry name" value="Rce1-like"/>
    <property type="match status" value="1"/>
</dbReference>
<proteinExistence type="predicted"/>
<evidence type="ECO:0000313" key="4">
    <source>
        <dbReference type="Proteomes" id="UP000596929"/>
    </source>
</evidence>
<keyword evidence="1" id="KW-1133">Transmembrane helix</keyword>
<dbReference type="RefSeq" id="WP_186860282.1">
    <property type="nucleotide sequence ID" value="NZ_JACOOO010000025.1"/>
</dbReference>
<dbReference type="EMBL" id="JACOOO010000025">
    <property type="protein sequence ID" value="MBC5629623.1"/>
    <property type="molecule type" value="Genomic_DNA"/>
</dbReference>
<sequence length="211" mass="24122">MLYVKFLIALFGVTYAYKNLSPYIRNITNFKTTVTVSAKLFVVTSICTYLALLVVGRDPQNIGNLSLTNTQYYLLLLDLPFTAIGEEVFKVLMLLAFLRLFAPLKNNKFIVSLLLSSFIFGLLHINYNYASSLRIIFAIGVTAIPSFLFFLYYKSIYPSIIVHFFLDFMAFSNVSTNYSFIVLFFQLALCTAISLLLLRQFFNLAFNKNKS</sequence>
<evidence type="ECO:0000256" key="1">
    <source>
        <dbReference type="SAM" id="Phobius"/>
    </source>
</evidence>
<dbReference type="InterPro" id="IPR003675">
    <property type="entry name" value="Rce1/LyrA-like_dom"/>
</dbReference>
<feature type="transmembrane region" description="Helical" evidence="1">
    <location>
        <begin position="178"/>
        <end position="198"/>
    </location>
</feature>
<keyword evidence="3" id="KW-0645">Protease</keyword>
<dbReference type="Proteomes" id="UP000596929">
    <property type="component" value="Unassembled WGS sequence"/>
</dbReference>
<organism evidence="3 4">
    <name type="scientific">Clostridium hominis</name>
    <dbReference type="NCBI Taxonomy" id="2763036"/>
    <lineage>
        <taxon>Bacteria</taxon>
        <taxon>Bacillati</taxon>
        <taxon>Bacillota</taxon>
        <taxon>Clostridia</taxon>
        <taxon>Eubacteriales</taxon>
        <taxon>Clostridiaceae</taxon>
        <taxon>Clostridium</taxon>
    </lineage>
</organism>
<feature type="transmembrane region" description="Helical" evidence="1">
    <location>
        <begin position="36"/>
        <end position="55"/>
    </location>
</feature>
<keyword evidence="1" id="KW-0812">Transmembrane</keyword>
<dbReference type="GO" id="GO:0008237">
    <property type="term" value="F:metallopeptidase activity"/>
    <property type="evidence" value="ECO:0007669"/>
    <property type="project" value="UniProtKB-KW"/>
</dbReference>
<protein>
    <submittedName>
        <fullName evidence="3">CPBP family intramembrane metalloprotease</fullName>
    </submittedName>
</protein>
<feature type="domain" description="CAAX prenyl protease 2/Lysostaphin resistance protein A-like" evidence="2">
    <location>
        <begin position="71"/>
        <end position="169"/>
    </location>
</feature>
<feature type="transmembrane region" description="Helical" evidence="1">
    <location>
        <begin position="75"/>
        <end position="97"/>
    </location>
</feature>
<keyword evidence="3" id="KW-0378">Hydrolase</keyword>
<gene>
    <name evidence="3" type="ORF">H8S20_12055</name>
</gene>
<accession>A0ABR7DE28</accession>
<reference evidence="3 4" key="1">
    <citation type="submission" date="2020-08" db="EMBL/GenBank/DDBJ databases">
        <title>Genome public.</title>
        <authorList>
            <person name="Liu C."/>
            <person name="Sun Q."/>
        </authorList>
    </citation>
    <scope>NUCLEOTIDE SEQUENCE [LARGE SCALE GENOMIC DNA]</scope>
    <source>
        <strain evidence="3 4">NSJ-6</strain>
    </source>
</reference>
<feature type="transmembrane region" description="Helical" evidence="1">
    <location>
        <begin position="133"/>
        <end position="151"/>
    </location>
</feature>
<keyword evidence="3" id="KW-0482">Metalloprotease</keyword>